<reference evidence="1" key="1">
    <citation type="submission" date="2022-07" db="EMBL/GenBank/DDBJ databases">
        <title>Phylogenomic reconstructions and comparative analyses of Kickxellomycotina fungi.</title>
        <authorList>
            <person name="Reynolds N.K."/>
            <person name="Stajich J.E."/>
            <person name="Barry K."/>
            <person name="Grigoriev I.V."/>
            <person name="Crous P."/>
            <person name="Smith M.E."/>
        </authorList>
    </citation>
    <scope>NUCLEOTIDE SEQUENCE</scope>
    <source>
        <strain evidence="1">CBS 109366</strain>
    </source>
</reference>
<dbReference type="Proteomes" id="UP001140234">
    <property type="component" value="Unassembled WGS sequence"/>
</dbReference>
<sequence length="307" mass="34711">MAAFVYGVTLAILQRRVWRNYIVRVMIVAQFFNCARFVSREFMVNVPLETGLACRVVLFLNDCFSLLPVNLCVYCVVYLQLVVIHNVSLELRWPRVVALTLASVMSVGPTALSLIIPASVLGRESFCQYHLIQTSDEYAFSMYAYAAWAYVPGVIGLFSVLMIGVHIVRTRRATRRVLLESAVTYGPSMAVERVGQTNMLHRAIANIVWFPITPIVALWFNVLLITIHYYQQKTYASLRFINTILLCLQSVLLGLPLLVNPTMREALAAQLQKQRRAKYTAPSNTDDLSPQALLHPALPWEDTELDI</sequence>
<accession>A0ACC1K2Y7</accession>
<evidence type="ECO:0000313" key="2">
    <source>
        <dbReference type="Proteomes" id="UP001140234"/>
    </source>
</evidence>
<dbReference type="EMBL" id="JANBUJ010000356">
    <property type="protein sequence ID" value="KAJ2772548.1"/>
    <property type="molecule type" value="Genomic_DNA"/>
</dbReference>
<keyword evidence="2" id="KW-1185">Reference proteome</keyword>
<organism evidence="1 2">
    <name type="scientific">Coemansia nantahalensis</name>
    <dbReference type="NCBI Taxonomy" id="2789366"/>
    <lineage>
        <taxon>Eukaryota</taxon>
        <taxon>Fungi</taxon>
        <taxon>Fungi incertae sedis</taxon>
        <taxon>Zoopagomycota</taxon>
        <taxon>Kickxellomycotina</taxon>
        <taxon>Kickxellomycetes</taxon>
        <taxon>Kickxellales</taxon>
        <taxon>Kickxellaceae</taxon>
        <taxon>Coemansia</taxon>
    </lineage>
</organism>
<name>A0ACC1K2Y7_9FUNG</name>
<evidence type="ECO:0000313" key="1">
    <source>
        <dbReference type="EMBL" id="KAJ2772548.1"/>
    </source>
</evidence>
<gene>
    <name evidence="1" type="ORF">IWQ57_001714</name>
</gene>
<protein>
    <submittedName>
        <fullName evidence="1">Uncharacterized protein</fullName>
    </submittedName>
</protein>
<comment type="caution">
    <text evidence="1">The sequence shown here is derived from an EMBL/GenBank/DDBJ whole genome shotgun (WGS) entry which is preliminary data.</text>
</comment>
<proteinExistence type="predicted"/>